<dbReference type="PROSITE" id="PS51294">
    <property type="entry name" value="HTH_MYB"/>
    <property type="match status" value="1"/>
</dbReference>
<dbReference type="InterPro" id="IPR036390">
    <property type="entry name" value="WH_DNA-bd_sf"/>
</dbReference>
<dbReference type="Pfam" id="PF00538">
    <property type="entry name" value="Linker_histone"/>
    <property type="match status" value="1"/>
</dbReference>
<keyword evidence="8" id="KW-0539">Nucleus</keyword>
<sequence length="282" mass="31308">MGNPKLKWTAEEEEALLSGIARHGAGKWKNILTDPEFAPVFSKRTNIDLKDKWRNLTVSSTGHHGMKDKSRIPKLKSLMASTSSNAQRSDSLAIIPHEAPLDVVMEDAPTGTQEPKNAPKYNEMIFEAISAAKDPNGLDISAIVTFIVKKLEVPPNFRRLLSSKLRRLVTQGKLDKVQNSYVIKKDTLALPESKTPPVLAHRETWPQQARTNGHAIVNTVMEEASISAAYKIADAENKSFLASEAIKESERVTKMCEDAECFLQIAREIHERCSQGKIVLLA</sequence>
<dbReference type="OMA" id="KWKNIIR"/>
<name>A0A7N0VFA6_KALFE</name>
<dbReference type="Gene3D" id="1.10.10.10">
    <property type="entry name" value="Winged helix-like DNA-binding domain superfamily/Winged helix DNA-binding domain"/>
    <property type="match status" value="1"/>
</dbReference>
<evidence type="ECO:0000256" key="9">
    <source>
        <dbReference type="ARBA" id="ARBA00032813"/>
    </source>
</evidence>
<reference evidence="13" key="1">
    <citation type="submission" date="2021-01" db="UniProtKB">
        <authorList>
            <consortium name="EnsemblPlants"/>
        </authorList>
    </citation>
    <scope>IDENTIFICATION</scope>
</reference>
<dbReference type="InterPro" id="IPR036388">
    <property type="entry name" value="WH-like_DNA-bd_sf"/>
</dbReference>
<dbReference type="GO" id="GO:0000786">
    <property type="term" value="C:nucleosome"/>
    <property type="evidence" value="ECO:0007669"/>
    <property type="project" value="InterPro"/>
</dbReference>
<dbReference type="PROSITE" id="PS51504">
    <property type="entry name" value="H15"/>
    <property type="match status" value="1"/>
</dbReference>
<accession>A0A7N0VFA6</accession>
<evidence type="ECO:0000259" key="12">
    <source>
        <dbReference type="PROSITE" id="PS51504"/>
    </source>
</evidence>
<feature type="domain" description="H15" evidence="12">
    <location>
        <begin position="117"/>
        <end position="185"/>
    </location>
</feature>
<dbReference type="PROSITE" id="PS50090">
    <property type="entry name" value="MYB_LIKE"/>
    <property type="match status" value="1"/>
</dbReference>
<feature type="domain" description="HTH myb-type" evidence="11">
    <location>
        <begin position="1"/>
        <end position="61"/>
    </location>
</feature>
<keyword evidence="14" id="KW-1185">Reference proteome</keyword>
<keyword evidence="4" id="KW-0805">Transcription regulation</keyword>
<dbReference type="InterPro" id="IPR001005">
    <property type="entry name" value="SANT/Myb"/>
</dbReference>
<evidence type="ECO:0000256" key="7">
    <source>
        <dbReference type="ARBA" id="ARBA00023163"/>
    </source>
</evidence>
<dbReference type="InterPro" id="IPR017930">
    <property type="entry name" value="Myb_dom"/>
</dbReference>
<evidence type="ECO:0000313" key="14">
    <source>
        <dbReference type="Proteomes" id="UP000594263"/>
    </source>
</evidence>
<dbReference type="SUPFAM" id="SSF46785">
    <property type="entry name" value="Winged helix' DNA-binding domain"/>
    <property type="match status" value="1"/>
</dbReference>
<keyword evidence="7" id="KW-0804">Transcription</keyword>
<dbReference type="InterPro" id="IPR009057">
    <property type="entry name" value="Homeodomain-like_sf"/>
</dbReference>
<dbReference type="InterPro" id="IPR005818">
    <property type="entry name" value="Histone_H1/H5_H15"/>
</dbReference>
<evidence type="ECO:0000256" key="2">
    <source>
        <dbReference type="ARBA" id="ARBA00004604"/>
    </source>
</evidence>
<evidence type="ECO:0000256" key="6">
    <source>
        <dbReference type="ARBA" id="ARBA00023125"/>
    </source>
</evidence>
<dbReference type="GO" id="GO:0005730">
    <property type="term" value="C:nucleolus"/>
    <property type="evidence" value="ECO:0007669"/>
    <property type="project" value="UniProtKB-SubCell"/>
</dbReference>
<dbReference type="GO" id="GO:0003691">
    <property type="term" value="F:double-stranded telomeric DNA binding"/>
    <property type="evidence" value="ECO:0007669"/>
    <property type="project" value="InterPro"/>
</dbReference>
<feature type="domain" description="Myb-like" evidence="10">
    <location>
        <begin position="5"/>
        <end position="57"/>
    </location>
</feature>
<dbReference type="PANTHER" id="PTHR46267:SF3">
    <property type="entry name" value="TELOMERE REPEAT-BINDING FACTOR 4-RELATED"/>
    <property type="match status" value="1"/>
</dbReference>
<evidence type="ECO:0000256" key="1">
    <source>
        <dbReference type="ARBA" id="ARBA00004286"/>
    </source>
</evidence>
<dbReference type="Pfam" id="PF00249">
    <property type="entry name" value="Myb_DNA-binding"/>
    <property type="match status" value="1"/>
</dbReference>
<dbReference type="GO" id="GO:0006334">
    <property type="term" value="P:nucleosome assembly"/>
    <property type="evidence" value="ECO:0007669"/>
    <property type="project" value="InterPro"/>
</dbReference>
<dbReference type="CDD" id="cd11660">
    <property type="entry name" value="SANT_TRF"/>
    <property type="match status" value="1"/>
</dbReference>
<evidence type="ECO:0000256" key="5">
    <source>
        <dbReference type="ARBA" id="ARBA00023054"/>
    </source>
</evidence>
<evidence type="ECO:0000259" key="10">
    <source>
        <dbReference type="PROSITE" id="PS50090"/>
    </source>
</evidence>
<dbReference type="SMART" id="SM00717">
    <property type="entry name" value="SANT"/>
    <property type="match status" value="1"/>
</dbReference>
<organism evidence="13 14">
    <name type="scientific">Kalanchoe fedtschenkoi</name>
    <name type="common">Lavender scallops</name>
    <name type="synonym">South American air plant</name>
    <dbReference type="NCBI Taxonomy" id="63787"/>
    <lineage>
        <taxon>Eukaryota</taxon>
        <taxon>Viridiplantae</taxon>
        <taxon>Streptophyta</taxon>
        <taxon>Embryophyta</taxon>
        <taxon>Tracheophyta</taxon>
        <taxon>Spermatophyta</taxon>
        <taxon>Magnoliopsida</taxon>
        <taxon>eudicotyledons</taxon>
        <taxon>Gunneridae</taxon>
        <taxon>Pentapetalae</taxon>
        <taxon>Saxifragales</taxon>
        <taxon>Crassulaceae</taxon>
        <taxon>Kalanchoe</taxon>
    </lineage>
</organism>
<keyword evidence="5" id="KW-0175">Coiled coil</keyword>
<dbReference type="PANTHER" id="PTHR46267">
    <property type="entry name" value="SINGLE MYB HISTONE 4"/>
    <property type="match status" value="1"/>
</dbReference>
<dbReference type="SMART" id="SM00526">
    <property type="entry name" value="H15"/>
    <property type="match status" value="1"/>
</dbReference>
<dbReference type="Gene3D" id="1.10.246.220">
    <property type="match status" value="1"/>
</dbReference>
<dbReference type="Proteomes" id="UP000594263">
    <property type="component" value="Unplaced"/>
</dbReference>
<evidence type="ECO:0000256" key="8">
    <source>
        <dbReference type="ARBA" id="ARBA00023242"/>
    </source>
</evidence>
<keyword evidence="3" id="KW-0158">Chromosome</keyword>
<dbReference type="SUPFAM" id="SSF46689">
    <property type="entry name" value="Homeodomain-like"/>
    <property type="match status" value="1"/>
</dbReference>
<dbReference type="Gramene" id="Kaladp0733s0001.1.v1.1">
    <property type="protein sequence ID" value="Kaladp0733s0001.1.v1.1"/>
    <property type="gene ID" value="Kaladp0733s0001.v1.1"/>
</dbReference>
<keyword evidence="6" id="KW-0238">DNA-binding</keyword>
<dbReference type="FunFam" id="1.10.10.60:FF:000168">
    <property type="entry name" value="Telomere repeat-binding factor 1"/>
    <property type="match status" value="1"/>
</dbReference>
<proteinExistence type="predicted"/>
<evidence type="ECO:0000259" key="11">
    <source>
        <dbReference type="PROSITE" id="PS51294"/>
    </source>
</evidence>
<comment type="subcellular location">
    <subcellularLocation>
        <location evidence="1">Chromosome</location>
    </subcellularLocation>
    <subcellularLocation>
        <location evidence="2">Nucleus</location>
        <location evidence="2">Nucleolus</location>
    </subcellularLocation>
</comment>
<protein>
    <recommendedName>
        <fullName evidence="9">MYB transcription factor</fullName>
    </recommendedName>
</protein>
<evidence type="ECO:0000313" key="13">
    <source>
        <dbReference type="EnsemblPlants" id="Kaladp0733s0001.1.v1.1"/>
    </source>
</evidence>
<dbReference type="InterPro" id="IPR044597">
    <property type="entry name" value="SMH1-6"/>
</dbReference>
<evidence type="ECO:0000256" key="4">
    <source>
        <dbReference type="ARBA" id="ARBA00023015"/>
    </source>
</evidence>
<evidence type="ECO:0000256" key="3">
    <source>
        <dbReference type="ARBA" id="ARBA00022454"/>
    </source>
</evidence>
<dbReference type="AlphaFoldDB" id="A0A7N0VFA6"/>
<dbReference type="EnsemblPlants" id="Kaladp0733s0001.1.v1.1">
    <property type="protein sequence ID" value="Kaladp0733s0001.1.v1.1"/>
    <property type="gene ID" value="Kaladp0733s0001.v1.1"/>
</dbReference>